<feature type="region of interest" description="Disordered" evidence="1">
    <location>
        <begin position="32"/>
        <end position="62"/>
    </location>
</feature>
<proteinExistence type="predicted"/>
<gene>
    <name evidence="3" type="ORF">Q4F19_05605</name>
</gene>
<feature type="transmembrane region" description="Helical" evidence="2">
    <location>
        <begin position="6"/>
        <end position="26"/>
    </location>
</feature>
<dbReference type="RefSeq" id="WP_303540583.1">
    <property type="nucleotide sequence ID" value="NZ_JAUOTP010000002.1"/>
</dbReference>
<evidence type="ECO:0000313" key="3">
    <source>
        <dbReference type="EMBL" id="MDO6413849.1"/>
    </source>
</evidence>
<accession>A0ABT8Y7Z0</accession>
<name>A0ABT8Y7Z0_9SPHN</name>
<keyword evidence="2" id="KW-0812">Transmembrane</keyword>
<keyword evidence="2" id="KW-1133">Transmembrane helix</keyword>
<keyword evidence="2" id="KW-0472">Membrane</keyword>
<keyword evidence="4" id="KW-1185">Reference proteome</keyword>
<comment type="caution">
    <text evidence="3">The sequence shown here is derived from an EMBL/GenBank/DDBJ whole genome shotgun (WGS) entry which is preliminary data.</text>
</comment>
<evidence type="ECO:0000256" key="2">
    <source>
        <dbReference type="SAM" id="Phobius"/>
    </source>
</evidence>
<organism evidence="3 4">
    <name type="scientific">Sphingomonas natans</name>
    <dbReference type="NCBI Taxonomy" id="3063330"/>
    <lineage>
        <taxon>Bacteria</taxon>
        <taxon>Pseudomonadati</taxon>
        <taxon>Pseudomonadota</taxon>
        <taxon>Alphaproteobacteria</taxon>
        <taxon>Sphingomonadales</taxon>
        <taxon>Sphingomonadaceae</taxon>
        <taxon>Sphingomonas</taxon>
    </lineage>
</organism>
<reference evidence="3" key="1">
    <citation type="submission" date="2023-07" db="EMBL/GenBank/DDBJ databases">
        <authorList>
            <person name="Kim M."/>
        </authorList>
    </citation>
    <scope>NUCLEOTIDE SEQUENCE</scope>
    <source>
        <strain evidence="3">BIUV-7</strain>
    </source>
</reference>
<evidence type="ECO:0000256" key="1">
    <source>
        <dbReference type="SAM" id="MobiDB-lite"/>
    </source>
</evidence>
<sequence length="62" mass="6922">MEGIGTVAAIGGFILAIVLLWATLMNKRRTAADMRRTEEATRALNRSIDRQDKVTDPDMGRF</sequence>
<dbReference type="EMBL" id="JAUOTP010000002">
    <property type="protein sequence ID" value="MDO6413849.1"/>
    <property type="molecule type" value="Genomic_DNA"/>
</dbReference>
<evidence type="ECO:0000313" key="4">
    <source>
        <dbReference type="Proteomes" id="UP001169764"/>
    </source>
</evidence>
<dbReference type="Proteomes" id="UP001169764">
    <property type="component" value="Unassembled WGS sequence"/>
</dbReference>
<protein>
    <submittedName>
        <fullName evidence="3">Uncharacterized protein</fullName>
    </submittedName>
</protein>